<reference evidence="1" key="1">
    <citation type="submission" date="2022-03" db="EMBL/GenBank/DDBJ databases">
        <title>Identification of a novel bacterium isolated from mangrove sediments.</title>
        <authorList>
            <person name="Pan X."/>
        </authorList>
    </citation>
    <scope>NUCLEOTIDE SEQUENCE</scope>
    <source>
        <strain evidence="1">B1949</strain>
    </source>
</reference>
<evidence type="ECO:0000313" key="2">
    <source>
        <dbReference type="Proteomes" id="UP001162881"/>
    </source>
</evidence>
<sequence>MASLLPVAGARLFWSLQARSTERARILRGDREILLGSTELARHARTDGAPVLAQRGAIFTAAARIAGPRRARRACPT</sequence>
<dbReference type="EMBL" id="JALHLF010000029">
    <property type="protein sequence ID" value="MCJ2182904.1"/>
    <property type="molecule type" value="Genomic_DNA"/>
</dbReference>
<keyword evidence="2" id="KW-1185">Reference proteome</keyword>
<accession>A0ABT0BD55</accession>
<name>A0ABT0BD55_9SPHN</name>
<dbReference type="RefSeq" id="WP_244019665.1">
    <property type="nucleotide sequence ID" value="NZ_JALHLF010000029.1"/>
</dbReference>
<evidence type="ECO:0000313" key="1">
    <source>
        <dbReference type="EMBL" id="MCJ2182904.1"/>
    </source>
</evidence>
<organism evidence="1 2">
    <name type="scientific">Novosphingobium organovorum</name>
    <dbReference type="NCBI Taxonomy" id="2930092"/>
    <lineage>
        <taxon>Bacteria</taxon>
        <taxon>Pseudomonadati</taxon>
        <taxon>Pseudomonadota</taxon>
        <taxon>Alphaproteobacteria</taxon>
        <taxon>Sphingomonadales</taxon>
        <taxon>Sphingomonadaceae</taxon>
        <taxon>Novosphingobium</taxon>
    </lineage>
</organism>
<protein>
    <submittedName>
        <fullName evidence="1">Uncharacterized protein</fullName>
    </submittedName>
</protein>
<gene>
    <name evidence="1" type="ORF">MTR62_09400</name>
</gene>
<dbReference type="Proteomes" id="UP001162881">
    <property type="component" value="Unassembled WGS sequence"/>
</dbReference>
<proteinExistence type="predicted"/>
<comment type="caution">
    <text evidence="1">The sequence shown here is derived from an EMBL/GenBank/DDBJ whole genome shotgun (WGS) entry which is preliminary data.</text>
</comment>